<evidence type="ECO:0000313" key="2">
    <source>
        <dbReference type="Proteomes" id="UP000261948"/>
    </source>
</evidence>
<dbReference type="Proteomes" id="UP000261948">
    <property type="component" value="Unassembled WGS sequence"/>
</dbReference>
<comment type="caution">
    <text evidence="1">The sequence shown here is derived from an EMBL/GenBank/DDBJ whole genome shotgun (WGS) entry which is preliminary data.</text>
</comment>
<proteinExistence type="predicted"/>
<evidence type="ECO:0000313" key="1">
    <source>
        <dbReference type="EMBL" id="RGE46915.1"/>
    </source>
</evidence>
<accession>A0A373FTZ8</accession>
<protein>
    <submittedName>
        <fullName evidence="1">Uncharacterized protein</fullName>
    </submittedName>
</protein>
<reference evidence="1 2" key="1">
    <citation type="submission" date="2018-08" db="EMBL/GenBank/DDBJ databases">
        <title>Comamonas testosteroni strain SWCO2.</title>
        <authorList>
            <person name="Jiang N."/>
            <person name="Zhang X.Z."/>
        </authorList>
    </citation>
    <scope>NUCLEOTIDE SEQUENCE [LARGE SCALE GENOMIC DNA]</scope>
    <source>
        <strain evidence="1 2">SWCO2</strain>
    </source>
</reference>
<dbReference type="OrthoDB" id="3365759at2"/>
<dbReference type="AlphaFoldDB" id="A0A373FTZ8"/>
<name>A0A373FTZ8_COMTE</name>
<keyword evidence="2" id="KW-1185">Reference proteome</keyword>
<organism evidence="1 2">
    <name type="scientific">Comamonas testosteroni</name>
    <name type="common">Pseudomonas testosteroni</name>
    <dbReference type="NCBI Taxonomy" id="285"/>
    <lineage>
        <taxon>Bacteria</taxon>
        <taxon>Pseudomonadati</taxon>
        <taxon>Pseudomonadota</taxon>
        <taxon>Betaproteobacteria</taxon>
        <taxon>Burkholderiales</taxon>
        <taxon>Comamonadaceae</taxon>
        <taxon>Comamonas</taxon>
    </lineage>
</organism>
<dbReference type="EMBL" id="QURR01000001">
    <property type="protein sequence ID" value="RGE46915.1"/>
    <property type="molecule type" value="Genomic_DNA"/>
</dbReference>
<gene>
    <name evidence="1" type="ORF">DZC30_00415</name>
</gene>
<sequence length="373" mass="41851">MDVLTPARQALQRIRAGEQTPQDFLFAPVIGADGAQSDSHEQARFRLLLALQCDLQDGDEALLAALTQAEIERHRMEAFQGLYPALSLAVALLARYQNIQHLPLMIDAKRANFDTHCGLDVQCLLSSGIEASYAALAQLDADYREAFTDYLGATAQQCKISQAELDKWRERQARRYPAQLRFAGLEQEIDFLLDLGETEAAKAAIARWQSSVFTETEQGWQALYSFQRSVGDTEAMIAAQQALLAYAQSPRDRASRLLDLGQLYLSQPDLPALLGCITELQAMQPEFKQWRKLGLGRFIAELYADYVLAAGPSDQSREVSRWAQSLVSGMNQLHWNLLEKLVRLHEQGGDARSADKYRLLLYKEQQEMKALGL</sequence>